<dbReference type="Pfam" id="PF07687">
    <property type="entry name" value="M20_dimer"/>
    <property type="match status" value="1"/>
</dbReference>
<feature type="domain" description="Peptidase M20 dimerisation" evidence="3">
    <location>
        <begin position="187"/>
        <end position="291"/>
    </location>
</feature>
<keyword evidence="2" id="KW-0378">Hydrolase</keyword>
<name>A0A164JJF3_9NOCA</name>
<evidence type="ECO:0000256" key="2">
    <source>
        <dbReference type="ARBA" id="ARBA00022801"/>
    </source>
</evidence>
<dbReference type="RefSeq" id="WP_067577776.1">
    <property type="nucleotide sequence ID" value="NZ_JABMCZ010000003.1"/>
</dbReference>
<dbReference type="InterPro" id="IPR036264">
    <property type="entry name" value="Bact_exopeptidase_dim_dom"/>
</dbReference>
<dbReference type="SUPFAM" id="SSF53187">
    <property type="entry name" value="Zn-dependent exopeptidases"/>
    <property type="match status" value="1"/>
</dbReference>
<dbReference type="Pfam" id="PF01546">
    <property type="entry name" value="Peptidase_M20"/>
    <property type="match status" value="1"/>
</dbReference>
<comment type="caution">
    <text evidence="4">The sequence shown here is derived from an EMBL/GenBank/DDBJ whole genome shotgun (WGS) entry which is preliminary data.</text>
</comment>
<dbReference type="InterPro" id="IPR050072">
    <property type="entry name" value="Peptidase_M20A"/>
</dbReference>
<evidence type="ECO:0000313" key="4">
    <source>
        <dbReference type="EMBL" id="KZM70460.1"/>
    </source>
</evidence>
<dbReference type="SUPFAM" id="SSF55031">
    <property type="entry name" value="Bacterial exopeptidase dimerisation domain"/>
    <property type="match status" value="1"/>
</dbReference>
<dbReference type="STRING" id="455432.AWN90_04065"/>
<keyword evidence="5" id="KW-1185">Reference proteome</keyword>
<dbReference type="Gene3D" id="3.30.70.360">
    <property type="match status" value="1"/>
</dbReference>
<gene>
    <name evidence="4" type="ORF">AWN90_04065</name>
</gene>
<dbReference type="PANTHER" id="PTHR43808">
    <property type="entry name" value="ACETYLORNITHINE DEACETYLASE"/>
    <property type="match status" value="1"/>
</dbReference>
<dbReference type="GO" id="GO:0046872">
    <property type="term" value="F:metal ion binding"/>
    <property type="evidence" value="ECO:0007669"/>
    <property type="project" value="UniProtKB-KW"/>
</dbReference>
<keyword evidence="1" id="KW-0479">Metal-binding</keyword>
<reference evidence="4 5" key="1">
    <citation type="submission" date="2016-04" db="EMBL/GenBank/DDBJ databases">
        <authorList>
            <person name="Evans L.H."/>
            <person name="Alamgir A."/>
            <person name="Owens N."/>
            <person name="Weber N.D."/>
            <person name="Virtaneva K."/>
            <person name="Barbian K."/>
            <person name="Babar A."/>
            <person name="Rosenke K."/>
        </authorList>
    </citation>
    <scope>NUCLEOTIDE SEQUENCE [LARGE SCALE GENOMIC DNA]</scope>
    <source>
        <strain evidence="4 5">IFM 0406</strain>
    </source>
</reference>
<organism evidence="4 5">
    <name type="scientific">Nocardia terpenica</name>
    <dbReference type="NCBI Taxonomy" id="455432"/>
    <lineage>
        <taxon>Bacteria</taxon>
        <taxon>Bacillati</taxon>
        <taxon>Actinomycetota</taxon>
        <taxon>Actinomycetes</taxon>
        <taxon>Mycobacteriales</taxon>
        <taxon>Nocardiaceae</taxon>
        <taxon>Nocardia</taxon>
    </lineage>
</organism>
<dbReference type="InterPro" id="IPR002933">
    <property type="entry name" value="Peptidase_M20"/>
</dbReference>
<evidence type="ECO:0000256" key="1">
    <source>
        <dbReference type="ARBA" id="ARBA00022723"/>
    </source>
</evidence>
<protein>
    <submittedName>
        <fullName evidence="4">Peptidase dimerization protein</fullName>
    </submittedName>
</protein>
<dbReference type="OrthoDB" id="7055905at2"/>
<accession>A0A164JJF3</accession>
<evidence type="ECO:0000259" key="3">
    <source>
        <dbReference type="Pfam" id="PF07687"/>
    </source>
</evidence>
<dbReference type="Proteomes" id="UP000076512">
    <property type="component" value="Unassembled WGS sequence"/>
</dbReference>
<sequence length="398" mass="41685">MIHELLEHGRADADSVIELASALIRQPSRGGIDDYGPVLAVAQTWLTEHGLPCRRLHGPDRNVVGLACEIVGAIPGPTWVLDACLDTAPFGDERAWSFPPTAGDVVDSWLRGRGAADSKSGAALFCHIAAAVAPHADQLTGTLTVLLDVDEHTGVFGGARAFLTDHGTAPIGGVLIGYPGIDDVVVGGRGMLRARLHVHGVAEHSGASNSSPINAVSRAACLITALDAIELPAAETSRFPLPPKLTVTGVHGGEGFSAVPDCCVVSVDIRLTDALDADSAAKLLRQVVTEFDHDHPAPRPTTIETVMTWPPFLLSERDQPAAALLASAREAGINARPKVAGPSNIGNLLSGYGIRATAGFGLRYRGLHGIDECVDLDMLPAVHAAYHRCVRSLMDADS</sequence>
<dbReference type="Gene3D" id="3.40.630.10">
    <property type="entry name" value="Zn peptidases"/>
    <property type="match status" value="1"/>
</dbReference>
<dbReference type="GO" id="GO:0016787">
    <property type="term" value="F:hydrolase activity"/>
    <property type="evidence" value="ECO:0007669"/>
    <property type="project" value="UniProtKB-KW"/>
</dbReference>
<proteinExistence type="predicted"/>
<dbReference type="EMBL" id="LWGR01000015">
    <property type="protein sequence ID" value="KZM70460.1"/>
    <property type="molecule type" value="Genomic_DNA"/>
</dbReference>
<evidence type="ECO:0000313" key="5">
    <source>
        <dbReference type="Proteomes" id="UP000076512"/>
    </source>
</evidence>
<dbReference type="InterPro" id="IPR011650">
    <property type="entry name" value="Peptidase_M20_dimer"/>
</dbReference>
<dbReference type="AlphaFoldDB" id="A0A164JJF3"/>